<proteinExistence type="predicted"/>
<evidence type="ECO:0000313" key="1">
    <source>
        <dbReference type="EMBL" id="GCC18887.1"/>
    </source>
</evidence>
<reference evidence="1 2" key="1">
    <citation type="journal article" date="2018" name="Nat. Ecol. Evol.">
        <title>Shark genomes provide insights into elasmobranch evolution and the origin of vertebrates.</title>
        <authorList>
            <person name="Hara Y"/>
            <person name="Yamaguchi K"/>
            <person name="Onimaru K"/>
            <person name="Kadota M"/>
            <person name="Koyanagi M"/>
            <person name="Keeley SD"/>
            <person name="Tatsumi K"/>
            <person name="Tanaka K"/>
            <person name="Motone F"/>
            <person name="Kageyama Y"/>
            <person name="Nozu R"/>
            <person name="Adachi N"/>
            <person name="Nishimura O"/>
            <person name="Nakagawa R"/>
            <person name="Tanegashima C"/>
            <person name="Kiyatake I"/>
            <person name="Matsumoto R"/>
            <person name="Murakumo K"/>
            <person name="Nishida K"/>
            <person name="Terakita A"/>
            <person name="Kuratani S"/>
            <person name="Sato K"/>
            <person name="Hyodo S Kuraku.S."/>
        </authorList>
    </citation>
    <scope>NUCLEOTIDE SEQUENCE [LARGE SCALE GENOMIC DNA]</scope>
</reference>
<sequence>MTRIQVSEIMVQIIQGFIQASSDKVGMHVRKGYIRERQGVCSSGLVEYGSRLDVQCEAVTGGLTQDSHEFLMLGTWIEGEAEAQCRQGLFQDVGDLKSQE</sequence>
<accession>A0A401RL33</accession>
<dbReference type="Proteomes" id="UP000287033">
    <property type="component" value="Unassembled WGS sequence"/>
</dbReference>
<name>A0A401RL33_CHIPU</name>
<comment type="caution">
    <text evidence="1">The sequence shown here is derived from an EMBL/GenBank/DDBJ whole genome shotgun (WGS) entry which is preliminary data.</text>
</comment>
<keyword evidence="2" id="KW-1185">Reference proteome</keyword>
<organism evidence="1 2">
    <name type="scientific">Chiloscyllium punctatum</name>
    <name type="common">Brownbanded bambooshark</name>
    <name type="synonym">Hemiscyllium punctatum</name>
    <dbReference type="NCBI Taxonomy" id="137246"/>
    <lineage>
        <taxon>Eukaryota</taxon>
        <taxon>Metazoa</taxon>
        <taxon>Chordata</taxon>
        <taxon>Craniata</taxon>
        <taxon>Vertebrata</taxon>
        <taxon>Chondrichthyes</taxon>
        <taxon>Elasmobranchii</taxon>
        <taxon>Galeomorphii</taxon>
        <taxon>Galeoidea</taxon>
        <taxon>Orectolobiformes</taxon>
        <taxon>Hemiscylliidae</taxon>
        <taxon>Chiloscyllium</taxon>
    </lineage>
</organism>
<evidence type="ECO:0000313" key="2">
    <source>
        <dbReference type="Proteomes" id="UP000287033"/>
    </source>
</evidence>
<dbReference type="EMBL" id="BEZZ01001472">
    <property type="protein sequence ID" value="GCC18887.1"/>
    <property type="molecule type" value="Genomic_DNA"/>
</dbReference>
<protein>
    <submittedName>
        <fullName evidence="1">Uncharacterized protein</fullName>
    </submittedName>
</protein>
<gene>
    <name evidence="1" type="ORF">chiPu_0018105</name>
</gene>
<dbReference type="AlphaFoldDB" id="A0A401RL33"/>